<dbReference type="InterPro" id="IPR014710">
    <property type="entry name" value="RmlC-like_jellyroll"/>
</dbReference>
<organism evidence="1 2">
    <name type="scientific">Lactiplantibacillus daowaiensis</name>
    <dbReference type="NCBI Taxonomy" id="2559918"/>
    <lineage>
        <taxon>Bacteria</taxon>
        <taxon>Bacillati</taxon>
        <taxon>Bacillota</taxon>
        <taxon>Bacilli</taxon>
        <taxon>Lactobacillales</taxon>
        <taxon>Lactobacillaceae</taxon>
        <taxon>Lactiplantibacillus</taxon>
    </lineage>
</organism>
<evidence type="ECO:0000313" key="1">
    <source>
        <dbReference type="EMBL" id="MFC6180978.1"/>
    </source>
</evidence>
<proteinExistence type="predicted"/>
<protein>
    <submittedName>
        <fullName evidence="1">Cupin domain-containing protein</fullName>
    </submittedName>
</protein>
<dbReference type="InterPro" id="IPR011051">
    <property type="entry name" value="RmlC_Cupin_sf"/>
</dbReference>
<gene>
    <name evidence="1" type="ORF">ACFP5Y_07090</name>
</gene>
<comment type="caution">
    <text evidence="1">The sequence shown here is derived from an EMBL/GenBank/DDBJ whole genome shotgun (WGS) entry which is preliminary data.</text>
</comment>
<name>A0ABW1RZP6_9LACO</name>
<sequence length="99" mass="10905">MQVYTGQTDIKLFENLIETPSQVVTHLVLAAGEATPAHFVNYDVIVVPIKGQLTFATTEQTATIYPGKIVQLRPNETHQLTAQVDSELMVIKSVLKPVD</sequence>
<dbReference type="Gene3D" id="2.60.120.10">
    <property type="entry name" value="Jelly Rolls"/>
    <property type="match status" value="1"/>
</dbReference>
<dbReference type="SUPFAM" id="SSF51182">
    <property type="entry name" value="RmlC-like cupins"/>
    <property type="match status" value="1"/>
</dbReference>
<reference evidence="2" key="1">
    <citation type="journal article" date="2019" name="Int. J. Syst. Evol. Microbiol.">
        <title>The Global Catalogue of Microorganisms (GCM) 10K type strain sequencing project: providing services to taxonomists for standard genome sequencing and annotation.</title>
        <authorList>
            <consortium name="The Broad Institute Genomics Platform"/>
            <consortium name="The Broad Institute Genome Sequencing Center for Infectious Disease"/>
            <person name="Wu L."/>
            <person name="Ma J."/>
        </authorList>
    </citation>
    <scope>NUCLEOTIDE SEQUENCE [LARGE SCALE GENOMIC DNA]</scope>
    <source>
        <strain evidence="2">CCM 8933</strain>
    </source>
</reference>
<dbReference type="EMBL" id="JBHSSC010000028">
    <property type="protein sequence ID" value="MFC6180978.1"/>
    <property type="molecule type" value="Genomic_DNA"/>
</dbReference>
<dbReference type="RefSeq" id="WP_137629716.1">
    <property type="nucleotide sequence ID" value="NZ_BJDJ01000035.1"/>
</dbReference>
<accession>A0ABW1RZP6</accession>
<keyword evidence="2" id="KW-1185">Reference proteome</keyword>
<dbReference type="Proteomes" id="UP001596282">
    <property type="component" value="Unassembled WGS sequence"/>
</dbReference>
<evidence type="ECO:0000313" key="2">
    <source>
        <dbReference type="Proteomes" id="UP001596282"/>
    </source>
</evidence>